<comment type="caution">
    <text evidence="1">The sequence shown here is derived from an EMBL/GenBank/DDBJ whole genome shotgun (WGS) entry which is preliminary data.</text>
</comment>
<accession>A0ABQ7GVA5</accession>
<name>A0ABQ7GVA5_DUNSA</name>
<evidence type="ECO:0000313" key="1">
    <source>
        <dbReference type="EMBL" id="KAF5838554.1"/>
    </source>
</evidence>
<gene>
    <name evidence="1" type="ORF">DUNSADRAFT_2615</name>
</gene>
<sequence length="156" mass="17470">MQSPPCPSSYFKILHCSRHLFVGKVRNDTTALIISLFLATQANLTYKPDMTSTRLRSHAKTVRAACSSWAFFATKRSSGITFKLVPTLSLVSPPCLWSPHPVFGVPTLSLVPPPCLWCPHPVFGLVQRQCEQHARFRNSFLQHDPSGFTCRLAPEF</sequence>
<evidence type="ECO:0000313" key="2">
    <source>
        <dbReference type="Proteomes" id="UP000815325"/>
    </source>
</evidence>
<organism evidence="1 2">
    <name type="scientific">Dunaliella salina</name>
    <name type="common">Green alga</name>
    <name type="synonym">Protococcus salinus</name>
    <dbReference type="NCBI Taxonomy" id="3046"/>
    <lineage>
        <taxon>Eukaryota</taxon>
        <taxon>Viridiplantae</taxon>
        <taxon>Chlorophyta</taxon>
        <taxon>core chlorophytes</taxon>
        <taxon>Chlorophyceae</taxon>
        <taxon>CS clade</taxon>
        <taxon>Chlamydomonadales</taxon>
        <taxon>Dunaliellaceae</taxon>
        <taxon>Dunaliella</taxon>
    </lineage>
</organism>
<dbReference type="Proteomes" id="UP000815325">
    <property type="component" value="Unassembled WGS sequence"/>
</dbReference>
<feature type="non-terminal residue" evidence="1">
    <location>
        <position position="156"/>
    </location>
</feature>
<protein>
    <recommendedName>
        <fullName evidence="3">Encoded protein</fullName>
    </recommendedName>
</protein>
<reference evidence="1" key="1">
    <citation type="submission" date="2017-08" db="EMBL/GenBank/DDBJ databases">
        <authorList>
            <person name="Polle J.E."/>
            <person name="Barry K."/>
            <person name="Cushman J."/>
            <person name="Schmutz J."/>
            <person name="Tran D."/>
            <person name="Hathwaick L.T."/>
            <person name="Yim W.C."/>
            <person name="Jenkins J."/>
            <person name="Mckie-Krisberg Z.M."/>
            <person name="Prochnik S."/>
            <person name="Lindquist E."/>
            <person name="Dockter R.B."/>
            <person name="Adam C."/>
            <person name="Molina H."/>
            <person name="Bunkerborg J."/>
            <person name="Jin E."/>
            <person name="Buchheim M."/>
            <person name="Magnuson J."/>
        </authorList>
    </citation>
    <scope>NUCLEOTIDE SEQUENCE</scope>
    <source>
        <strain evidence="1">CCAP 19/18</strain>
    </source>
</reference>
<keyword evidence="2" id="KW-1185">Reference proteome</keyword>
<evidence type="ECO:0008006" key="3">
    <source>
        <dbReference type="Google" id="ProtNLM"/>
    </source>
</evidence>
<proteinExistence type="predicted"/>
<dbReference type="EMBL" id="MU069574">
    <property type="protein sequence ID" value="KAF5838554.1"/>
    <property type="molecule type" value="Genomic_DNA"/>
</dbReference>